<organism evidence="4 5">
    <name type="scientific">Niveomyces insectorum RCEF 264</name>
    <dbReference type="NCBI Taxonomy" id="1081102"/>
    <lineage>
        <taxon>Eukaryota</taxon>
        <taxon>Fungi</taxon>
        <taxon>Dikarya</taxon>
        <taxon>Ascomycota</taxon>
        <taxon>Pezizomycotina</taxon>
        <taxon>Sordariomycetes</taxon>
        <taxon>Hypocreomycetidae</taxon>
        <taxon>Hypocreales</taxon>
        <taxon>Cordycipitaceae</taxon>
        <taxon>Niveomyces</taxon>
    </lineage>
</organism>
<dbReference type="EC" id="3.5.1.89" evidence="2"/>
<feature type="transmembrane region" description="Helical" evidence="3">
    <location>
        <begin position="12"/>
        <end position="30"/>
    </location>
</feature>
<evidence type="ECO:0000256" key="1">
    <source>
        <dbReference type="ARBA" id="ARBA00006066"/>
    </source>
</evidence>
<evidence type="ECO:0000256" key="2">
    <source>
        <dbReference type="ARBA" id="ARBA00012176"/>
    </source>
</evidence>
<evidence type="ECO:0000256" key="3">
    <source>
        <dbReference type="SAM" id="Phobius"/>
    </source>
</evidence>
<evidence type="ECO:0000313" key="4">
    <source>
        <dbReference type="EMBL" id="OAA62773.1"/>
    </source>
</evidence>
<dbReference type="OrthoDB" id="440160at2759"/>
<dbReference type="InterPro" id="IPR024078">
    <property type="entry name" value="LmbE-like_dom_sf"/>
</dbReference>
<sequence length="349" mass="38321">MVKSLRPLGRRAWTVAANVVSVLVAVVAVATSRRVRRWLPRLALVAVLVPVLLQWLLAYVVGRDTRLWPVQLQAAAAAGAAAAATITTPQKNLMIVTAHPDDECLFFAPSILGVLDRSHHAVQGALLSISTGNNEGLGELRTKELVNSCAALGINSARCFALDHPQLQDNPRAWWDTELVASLVRDHVQKWEIDVIITFDAGGVSGHINHRAVSAAVSHYVNTDPTAPEAYMVVTVPLWRKYTFLGDLPLTALRFGWRIAAALVWPARPQTADVAASASASAPVAGSALVANTWHRYQITRTAFRQHGSQYSWDRHLYMVLSRYVWFNDLERARKSWAVPKKSPPPTTS</sequence>
<keyword evidence="3" id="KW-0812">Transmembrane</keyword>
<dbReference type="InterPro" id="IPR003737">
    <property type="entry name" value="GlcNAc_PI_deacetylase-related"/>
</dbReference>
<keyword evidence="3" id="KW-1133">Transmembrane helix</keyword>
<accession>A0A167VM18</accession>
<feature type="transmembrane region" description="Helical" evidence="3">
    <location>
        <begin position="42"/>
        <end position="61"/>
    </location>
</feature>
<dbReference type="AlphaFoldDB" id="A0A167VM18"/>
<proteinExistence type="inferred from homology"/>
<dbReference type="GO" id="GO:0000225">
    <property type="term" value="F:N-acetylglucosaminylphosphatidylinositol deacetylase activity"/>
    <property type="evidence" value="ECO:0007669"/>
    <property type="project" value="UniProtKB-EC"/>
</dbReference>
<dbReference type="GO" id="GO:0006506">
    <property type="term" value="P:GPI anchor biosynthetic process"/>
    <property type="evidence" value="ECO:0007669"/>
    <property type="project" value="UniProtKB-UniPathway"/>
</dbReference>
<dbReference type="STRING" id="1081102.A0A167VM18"/>
<comment type="similarity">
    <text evidence="1">Belongs to the PIGL family.</text>
</comment>
<dbReference type="GO" id="GO:0016020">
    <property type="term" value="C:membrane"/>
    <property type="evidence" value="ECO:0007669"/>
    <property type="project" value="GOC"/>
</dbReference>
<dbReference type="SUPFAM" id="SSF102588">
    <property type="entry name" value="LmbE-like"/>
    <property type="match status" value="1"/>
</dbReference>
<reference evidence="4 5" key="1">
    <citation type="journal article" date="2016" name="Genome Biol. Evol.">
        <title>Divergent and convergent evolution of fungal pathogenicity.</title>
        <authorList>
            <person name="Shang Y."/>
            <person name="Xiao G."/>
            <person name="Zheng P."/>
            <person name="Cen K."/>
            <person name="Zhan S."/>
            <person name="Wang C."/>
        </authorList>
    </citation>
    <scope>NUCLEOTIDE SEQUENCE [LARGE SCALE GENOMIC DNA]</scope>
    <source>
        <strain evidence="4 5">RCEF 264</strain>
    </source>
</reference>
<keyword evidence="5" id="KW-1185">Reference proteome</keyword>
<dbReference type="Pfam" id="PF02585">
    <property type="entry name" value="PIG-L"/>
    <property type="match status" value="1"/>
</dbReference>
<name>A0A167VM18_9HYPO</name>
<dbReference type="GO" id="GO:0005783">
    <property type="term" value="C:endoplasmic reticulum"/>
    <property type="evidence" value="ECO:0007669"/>
    <property type="project" value="TreeGrafter"/>
</dbReference>
<evidence type="ECO:0000313" key="5">
    <source>
        <dbReference type="Proteomes" id="UP000076874"/>
    </source>
</evidence>
<comment type="caution">
    <text evidence="4">The sequence shown here is derived from an EMBL/GenBank/DDBJ whole genome shotgun (WGS) entry which is preliminary data.</text>
</comment>
<dbReference type="Gene3D" id="3.40.50.10320">
    <property type="entry name" value="LmbE-like"/>
    <property type="match status" value="1"/>
</dbReference>
<dbReference type="PANTHER" id="PTHR12993:SF11">
    <property type="entry name" value="N-ACETYLGLUCOSAMINYL-PHOSPHATIDYLINOSITOL DE-N-ACETYLASE"/>
    <property type="match status" value="1"/>
</dbReference>
<keyword evidence="3" id="KW-0472">Membrane</keyword>
<dbReference type="Proteomes" id="UP000076874">
    <property type="component" value="Unassembled WGS sequence"/>
</dbReference>
<protein>
    <recommendedName>
        <fullName evidence="2">N-acetylglucosaminylphosphatidylinositol deacetylase</fullName>
        <ecNumber evidence="2">3.5.1.89</ecNumber>
    </recommendedName>
</protein>
<dbReference type="PANTHER" id="PTHR12993">
    <property type="entry name" value="N-ACETYLGLUCOSAMINYL-PHOSPHATIDYLINOSITOL DE-N-ACETYLASE-RELATED"/>
    <property type="match status" value="1"/>
</dbReference>
<gene>
    <name evidence="4" type="ORF">SPI_04313</name>
</gene>
<dbReference type="EMBL" id="AZHD01000006">
    <property type="protein sequence ID" value="OAA62773.1"/>
    <property type="molecule type" value="Genomic_DNA"/>
</dbReference>
<dbReference type="UniPathway" id="UPA00196"/>